<feature type="compositionally biased region" description="Low complexity" evidence="7">
    <location>
        <begin position="359"/>
        <end position="377"/>
    </location>
</feature>
<sequence length="1740" mass="187401">MSHQRQKGSGTRRNFGKSGKKHAPDNKHALEPLPEIPDNSATEDNVPKQKPSHVYLQSRESRQPKTTESRRDAIDGFSQHHPAADNEIHNSSNSKAPKSATIVGKRHTSLLESGDATDTVVAQLGGTQRPRSRTASPWRGRGRSSGGIFLRHTNHRQNANRRSLGSPHSLGQSSDKDGIHGQADDTTLSPKNAPASAGAIQDRSSNSSNVHSPAANSVTAVSKVVAKGGQSSAYRRRGHTLDPEQFATRNSSPDSADESRIEDRKEPPDTRATLSAVTPHFRISTGNTSLVQYENNQHSQTTLQQPQAKPAKMDSGSSASTVPTVELQHSPQTSIHSVDQLNTAPRGQLSKMLYKETPNSNNSSNKNKNNTSNNNNSRGSQIISEPDAQKSIPRNATAIATSTAAPGTSSSTGTDSSFASTGVQPVNAIGRTKRGGSGGESRLSDYKGALIRPPPPQSVFGSRVRQVASDIGHAARATDEHGQRADIMQSGSVEVIGAYMSQSSASELAQHALRQSQTTTHNMQTEQSPGDGPWELANNANVSNRSTVRDFGKDALVGTLQSRNGVQHGRQPKALWLHNPLGERHTADGSAVGVTTGSRQQAYQTTPRSARMPTTPAATNTNFASAVVADGTAVSAAGVHVESPSVEHQRHTRAAIPAGGDSLHNRRTSNANTRALPINIDGSVMLPSANNAGSSTTFNGSGKITSGTDSGKIDSIQSRGYSNDNPLRLDDDDGGADGSLEDAASPNPWSFVPPPGKKRTLKYHYSGRWNSIAAAPYNEPVAAVAGREGLFVFSMGPDKIAQKSFVSSGRRRSMAIDFKDVIWRPSDYIITGSNDGTVSIWDPARRNDQMVRKYNESSRPVNRLTHKPGDPYFVYSAFSDGSIVGWDVRAQSRNASIRITGSLAPQDIHCNPQDPNMIGAITQEGRINVWDIRKNTTLIDSITAHSACTGRCLAWHPNGRFIASSGTDMSIKIWDIKSNSASKRDTGTAFCTIKTFANVHKLQWRPGYDTQISSCAFVNEHRLHVWDMHNPNHSLLYHDKHSEKITGFTWYDENIVWSVGRDSNIIQCDMSSDSVYTSGLLGNTVADFSPSAHFAIATGSSSYDHDICFESAGPRYIGGPSLGLLQRPPTAADGRGNYNEQNTHMTGATNSGKSGISTSDMIKLSLFQTRYPESFVDEHELDPSIKVNSNGICKLARNYRYDPNAFQECCEGNAKAAAALGLTEVAKFWQFLSVSFGDALPLEPKRKSKATREPNHAPVPNTQPKSSQHSPSVKELPQSNVMSAHPAEPEELGKGFKSTVDSVPTSRSSSGMYASKAVLDALPKEDSSDDEPHSKHVKLQPIASVSRHSSNASLAPTRHLHSFSGLTAHADRTPGNSTDMLQKQSSLKQGTIPAKDAKPGQLERSPMSQSHSNLQHVAVLSGRKARLPSPFTRTAAHSMSNPSSNFASEPVTPLHKTNHPALNDSNGHHSESSSLATQQATNQSGYSKGASISTAKNYDTLSHSAMRKLTFQSAPGSGSLVGHSSALSKGTSGSGFNGRSSIAHSSDYTATADVLPAARLQIKAQKRITKAELTMAINSCQYYADKGDVQTAVTAALLLRNFIRLSKWSMAEHWFCAYMEQLDMFQEYSAATEILLASPFEAVREPILVRNIIVMDCSHCGAQLTTLPDVGISHCAECQRKSNSCIVCHEPVRGLFIWCQGCGHGGHADHMNEWFENMQQADCPSGCGHSCQLMLSSSPH</sequence>
<name>A0A9W8G0Q2_9FUNG</name>
<feature type="compositionally biased region" description="Polar residues" evidence="7">
    <location>
        <begin position="694"/>
        <end position="725"/>
    </location>
</feature>
<feature type="compositionally biased region" description="Polar residues" evidence="7">
    <location>
        <begin position="1299"/>
        <end position="1312"/>
    </location>
</feature>
<dbReference type="InterPro" id="IPR001680">
    <property type="entry name" value="WD40_rpt"/>
</dbReference>
<gene>
    <name evidence="9" type="primary">RTC1</name>
    <name evidence="9" type="ORF">GGI25_006275</name>
</gene>
<dbReference type="PANTHER" id="PTHR46200">
    <property type="entry name" value="GATOR COMPLEX PROTEIN WDR24"/>
    <property type="match status" value="1"/>
</dbReference>
<organism evidence="9 10">
    <name type="scientific">Coemansia spiralis</name>
    <dbReference type="NCBI Taxonomy" id="417178"/>
    <lineage>
        <taxon>Eukaryota</taxon>
        <taxon>Fungi</taxon>
        <taxon>Fungi incertae sedis</taxon>
        <taxon>Zoopagomycota</taxon>
        <taxon>Kickxellomycotina</taxon>
        <taxon>Kickxellomycetes</taxon>
        <taxon>Kickxellales</taxon>
        <taxon>Kickxellaceae</taxon>
        <taxon>Coemansia</taxon>
    </lineage>
</organism>
<evidence type="ECO:0000313" key="10">
    <source>
        <dbReference type="Proteomes" id="UP001151518"/>
    </source>
</evidence>
<dbReference type="PROSITE" id="PS50082">
    <property type="entry name" value="WD_REPEATS_2"/>
    <property type="match status" value="2"/>
</dbReference>
<dbReference type="Gene3D" id="2.130.10.10">
    <property type="entry name" value="YVTN repeat-like/Quinoprotein amine dehydrogenase"/>
    <property type="match status" value="1"/>
</dbReference>
<dbReference type="Pfam" id="PF17120">
    <property type="entry name" value="zf-RING_16"/>
    <property type="match status" value="1"/>
</dbReference>
<evidence type="ECO:0000256" key="1">
    <source>
        <dbReference type="ARBA" id="ARBA00022574"/>
    </source>
</evidence>
<feature type="region of interest" description="Disordered" evidence="7">
    <location>
        <begin position="1367"/>
        <end position="1414"/>
    </location>
</feature>
<feature type="region of interest" description="Disordered" evidence="7">
    <location>
        <begin position="589"/>
        <end position="615"/>
    </location>
</feature>
<evidence type="ECO:0000256" key="2">
    <source>
        <dbReference type="ARBA" id="ARBA00022723"/>
    </source>
</evidence>
<dbReference type="InterPro" id="IPR015943">
    <property type="entry name" value="WD40/YVTN_repeat-like_dom_sf"/>
</dbReference>
<dbReference type="PROSITE" id="PS00678">
    <property type="entry name" value="WD_REPEATS_1"/>
    <property type="match status" value="1"/>
</dbReference>
<feature type="region of interest" description="Disordered" evidence="7">
    <location>
        <begin position="1"/>
        <end position="282"/>
    </location>
</feature>
<dbReference type="GO" id="GO:0061700">
    <property type="term" value="C:GATOR2 complex"/>
    <property type="evidence" value="ECO:0007669"/>
    <property type="project" value="TreeGrafter"/>
</dbReference>
<feature type="compositionally biased region" description="Low complexity" evidence="7">
    <location>
        <begin position="401"/>
        <end position="422"/>
    </location>
</feature>
<evidence type="ECO:0000256" key="3">
    <source>
        <dbReference type="ARBA" id="ARBA00022737"/>
    </source>
</evidence>
<evidence type="ECO:0000313" key="9">
    <source>
        <dbReference type="EMBL" id="KAJ2669039.1"/>
    </source>
</evidence>
<reference evidence="9" key="1">
    <citation type="submission" date="2022-07" db="EMBL/GenBank/DDBJ databases">
        <title>Phylogenomic reconstructions and comparative analyses of Kickxellomycotina fungi.</title>
        <authorList>
            <person name="Reynolds N.K."/>
            <person name="Stajich J.E."/>
            <person name="Barry K."/>
            <person name="Grigoriev I.V."/>
            <person name="Crous P."/>
            <person name="Smith M.E."/>
        </authorList>
    </citation>
    <scope>NUCLEOTIDE SEQUENCE</scope>
    <source>
        <strain evidence="9">NRRL 3115</strain>
    </source>
</reference>
<feature type="compositionally biased region" description="Polar residues" evidence="7">
    <location>
        <begin position="1260"/>
        <end position="1282"/>
    </location>
</feature>
<feature type="region of interest" description="Disordered" evidence="7">
    <location>
        <begin position="295"/>
        <end position="342"/>
    </location>
</feature>
<dbReference type="GO" id="GO:1904263">
    <property type="term" value="P:positive regulation of TORC1 signaling"/>
    <property type="evidence" value="ECO:0007669"/>
    <property type="project" value="TreeGrafter"/>
</dbReference>
<keyword evidence="1 6" id="KW-0853">WD repeat</keyword>
<feature type="region of interest" description="Disordered" evidence="7">
    <location>
        <begin position="355"/>
        <end position="389"/>
    </location>
</feature>
<feature type="region of interest" description="Disordered" evidence="7">
    <location>
        <begin position="642"/>
        <end position="670"/>
    </location>
</feature>
<feature type="compositionally biased region" description="Basic and acidic residues" evidence="7">
    <location>
        <begin position="257"/>
        <end position="269"/>
    </location>
</feature>
<feature type="region of interest" description="Disordered" evidence="7">
    <location>
        <begin position="1433"/>
        <end position="1490"/>
    </location>
</feature>
<dbReference type="SMART" id="SM00320">
    <property type="entry name" value="WD40"/>
    <property type="match status" value="5"/>
</dbReference>
<dbReference type="GO" id="GO:0005774">
    <property type="term" value="C:vacuolar membrane"/>
    <property type="evidence" value="ECO:0007669"/>
    <property type="project" value="TreeGrafter"/>
</dbReference>
<proteinExistence type="predicted"/>
<dbReference type="PANTHER" id="PTHR46200:SF1">
    <property type="entry name" value="GATOR COMPLEX PROTEIN WDR24"/>
    <property type="match status" value="1"/>
</dbReference>
<feature type="compositionally biased region" description="Polar residues" evidence="7">
    <location>
        <begin position="295"/>
        <end position="307"/>
    </location>
</feature>
<dbReference type="GO" id="GO:0005829">
    <property type="term" value="C:cytosol"/>
    <property type="evidence" value="ECO:0007669"/>
    <property type="project" value="TreeGrafter"/>
</dbReference>
<dbReference type="Pfam" id="PF00400">
    <property type="entry name" value="WD40"/>
    <property type="match status" value="2"/>
</dbReference>
<feature type="compositionally biased region" description="Polar residues" evidence="7">
    <location>
        <begin position="593"/>
        <end position="608"/>
    </location>
</feature>
<dbReference type="CDD" id="cd16693">
    <property type="entry name" value="mRING-H2-C3H3C2_WDR24"/>
    <property type="match status" value="1"/>
</dbReference>
<feature type="repeat" description="WD" evidence="6">
    <location>
        <begin position="953"/>
        <end position="984"/>
    </location>
</feature>
<accession>A0A9W8G0Q2</accession>
<dbReference type="InterPro" id="IPR037590">
    <property type="entry name" value="WDR24"/>
</dbReference>
<feature type="compositionally biased region" description="Polar residues" evidence="7">
    <location>
        <begin position="315"/>
        <end position="342"/>
    </location>
</feature>
<dbReference type="GO" id="GO:0016239">
    <property type="term" value="P:positive regulation of macroautophagy"/>
    <property type="evidence" value="ECO:0007669"/>
    <property type="project" value="TreeGrafter"/>
</dbReference>
<dbReference type="Proteomes" id="UP001151518">
    <property type="component" value="Unassembled WGS sequence"/>
</dbReference>
<dbReference type="GO" id="GO:0008270">
    <property type="term" value="F:zinc ion binding"/>
    <property type="evidence" value="ECO:0007669"/>
    <property type="project" value="UniProtKB-KW"/>
</dbReference>
<dbReference type="InterPro" id="IPR049566">
    <property type="entry name" value="WDR59_RTC1-like_RING_Znf"/>
</dbReference>
<protein>
    <submittedName>
        <fullName evidence="9">SEA (Seh1-associated) complex subunit</fullName>
    </submittedName>
</protein>
<feature type="compositionally biased region" description="Polar residues" evidence="7">
    <location>
        <begin position="1472"/>
        <end position="1490"/>
    </location>
</feature>
<feature type="compositionally biased region" description="Polar residues" evidence="7">
    <location>
        <begin position="1374"/>
        <end position="1389"/>
    </location>
</feature>
<evidence type="ECO:0000256" key="5">
    <source>
        <dbReference type="ARBA" id="ARBA00022833"/>
    </source>
</evidence>
<feature type="region of interest" description="Disordered" evidence="7">
    <location>
        <begin position="401"/>
        <end position="461"/>
    </location>
</feature>
<comment type="caution">
    <text evidence="9">The sequence shown here is derived from an EMBL/GenBank/DDBJ whole genome shotgun (WGS) entry which is preliminary data.</text>
</comment>
<feature type="compositionally biased region" description="Polar residues" evidence="7">
    <location>
        <begin position="1433"/>
        <end position="1447"/>
    </location>
</feature>
<keyword evidence="3" id="KW-0677">Repeat</keyword>
<keyword evidence="5" id="KW-0862">Zinc</keyword>
<dbReference type="SUPFAM" id="SSF50978">
    <property type="entry name" value="WD40 repeat-like"/>
    <property type="match status" value="1"/>
</dbReference>
<dbReference type="PROSITE" id="PS50294">
    <property type="entry name" value="WD_REPEATS_REGION"/>
    <property type="match status" value="1"/>
</dbReference>
<evidence type="ECO:0000256" key="7">
    <source>
        <dbReference type="SAM" id="MobiDB-lite"/>
    </source>
</evidence>
<feature type="compositionally biased region" description="Basic and acidic residues" evidence="7">
    <location>
        <begin position="59"/>
        <end position="74"/>
    </location>
</feature>
<feature type="repeat" description="WD" evidence="6">
    <location>
        <begin position="826"/>
        <end position="842"/>
    </location>
</feature>
<dbReference type="InterPro" id="IPR019775">
    <property type="entry name" value="WD40_repeat_CS"/>
</dbReference>
<dbReference type="OrthoDB" id="60955at2759"/>
<feature type="domain" description="WDR59/RTC1-like RING zinc finger" evidence="8">
    <location>
        <begin position="1682"/>
        <end position="1734"/>
    </location>
</feature>
<dbReference type="InterPro" id="IPR036322">
    <property type="entry name" value="WD40_repeat_dom_sf"/>
</dbReference>
<keyword evidence="2" id="KW-0479">Metal-binding</keyword>
<feature type="compositionally biased region" description="Basic and acidic residues" evidence="7">
    <location>
        <begin position="174"/>
        <end position="183"/>
    </location>
</feature>
<feature type="compositionally biased region" description="Basic and acidic residues" evidence="7">
    <location>
        <begin position="1322"/>
        <end position="1334"/>
    </location>
</feature>
<feature type="region of interest" description="Disordered" evidence="7">
    <location>
        <begin position="1246"/>
        <end position="1353"/>
    </location>
</feature>
<feature type="compositionally biased region" description="Polar residues" evidence="7">
    <location>
        <begin position="202"/>
        <end position="220"/>
    </location>
</feature>
<evidence type="ECO:0000259" key="8">
    <source>
        <dbReference type="Pfam" id="PF17120"/>
    </source>
</evidence>
<evidence type="ECO:0000256" key="4">
    <source>
        <dbReference type="ARBA" id="ARBA00022771"/>
    </source>
</evidence>
<evidence type="ECO:0000256" key="6">
    <source>
        <dbReference type="PROSITE-ProRule" id="PRU00221"/>
    </source>
</evidence>
<keyword evidence="4" id="KW-0863">Zinc-finger</keyword>
<feature type="region of interest" description="Disordered" evidence="7">
    <location>
        <begin position="694"/>
        <end position="755"/>
    </location>
</feature>
<dbReference type="EMBL" id="JANBTW010000165">
    <property type="protein sequence ID" value="KAJ2669039.1"/>
    <property type="molecule type" value="Genomic_DNA"/>
</dbReference>